<evidence type="ECO:0000256" key="5">
    <source>
        <dbReference type="ARBA" id="ARBA00022840"/>
    </source>
</evidence>
<dbReference type="Pfam" id="PF00005">
    <property type="entry name" value="ABC_tran"/>
    <property type="match status" value="1"/>
</dbReference>
<evidence type="ECO:0000313" key="11">
    <source>
        <dbReference type="EMBL" id="MFC3510220.1"/>
    </source>
</evidence>
<dbReference type="InterPro" id="IPR050763">
    <property type="entry name" value="ABC_transporter_ATP-binding"/>
</dbReference>
<dbReference type="PANTHER" id="PTHR42711:SF19">
    <property type="entry name" value="DOXORUBICIN RESISTANCE ATP-BINDING PROTEIN DRRA"/>
    <property type="match status" value="1"/>
</dbReference>
<organism evidence="11 12">
    <name type="scientific">Amycolatopsis halotolerans</name>
    <dbReference type="NCBI Taxonomy" id="330083"/>
    <lineage>
        <taxon>Bacteria</taxon>
        <taxon>Bacillati</taxon>
        <taxon>Actinomycetota</taxon>
        <taxon>Actinomycetes</taxon>
        <taxon>Pseudonocardiales</taxon>
        <taxon>Pseudonocardiaceae</taxon>
        <taxon>Amycolatopsis</taxon>
    </lineage>
</organism>
<gene>
    <name evidence="11" type="ORF">ACFORO_08605</name>
</gene>
<dbReference type="RefSeq" id="WP_377896514.1">
    <property type="nucleotide sequence ID" value="NZ_JBHRWI010000012.1"/>
</dbReference>
<dbReference type="PANTHER" id="PTHR42711">
    <property type="entry name" value="ABC TRANSPORTER ATP-BINDING PROTEIN"/>
    <property type="match status" value="1"/>
</dbReference>
<evidence type="ECO:0000256" key="7">
    <source>
        <dbReference type="ARBA" id="ARBA00023136"/>
    </source>
</evidence>
<evidence type="ECO:0000256" key="9">
    <source>
        <dbReference type="ARBA" id="ARBA00049985"/>
    </source>
</evidence>
<evidence type="ECO:0000259" key="10">
    <source>
        <dbReference type="PROSITE" id="PS50893"/>
    </source>
</evidence>
<keyword evidence="8" id="KW-0046">Antibiotic resistance</keyword>
<proteinExistence type="inferred from homology"/>
<keyword evidence="2" id="KW-0813">Transport</keyword>
<comment type="similarity">
    <text evidence="9">Belongs to the ABC transporter superfamily. Drug exporter-1 (DrugE1) (TC 3.A.1.105) family.</text>
</comment>
<keyword evidence="4" id="KW-0547">Nucleotide-binding</keyword>
<dbReference type="SMART" id="SM00382">
    <property type="entry name" value="AAA"/>
    <property type="match status" value="1"/>
</dbReference>
<dbReference type="InterPro" id="IPR017871">
    <property type="entry name" value="ABC_transporter-like_CS"/>
</dbReference>
<dbReference type="NCBIfam" id="TIGR01188">
    <property type="entry name" value="drrA"/>
    <property type="match status" value="1"/>
</dbReference>
<feature type="domain" description="ABC transporter" evidence="10">
    <location>
        <begin position="7"/>
        <end position="237"/>
    </location>
</feature>
<comment type="caution">
    <text evidence="11">The sequence shown here is derived from an EMBL/GenBank/DDBJ whole genome shotgun (WGS) entry which is preliminary data.</text>
</comment>
<keyword evidence="6" id="KW-1278">Translocase</keyword>
<dbReference type="EMBL" id="JBHRWI010000012">
    <property type="protein sequence ID" value="MFC3510220.1"/>
    <property type="molecule type" value="Genomic_DNA"/>
</dbReference>
<dbReference type="PROSITE" id="PS50893">
    <property type="entry name" value="ABC_TRANSPORTER_2"/>
    <property type="match status" value="1"/>
</dbReference>
<dbReference type="Gene3D" id="3.40.50.300">
    <property type="entry name" value="P-loop containing nucleotide triphosphate hydrolases"/>
    <property type="match status" value="1"/>
</dbReference>
<accession>A0ABV7QDZ6</accession>
<evidence type="ECO:0000256" key="8">
    <source>
        <dbReference type="ARBA" id="ARBA00023251"/>
    </source>
</evidence>
<dbReference type="InterPro" id="IPR005894">
    <property type="entry name" value="DrrA"/>
</dbReference>
<dbReference type="InterPro" id="IPR027417">
    <property type="entry name" value="P-loop_NTPase"/>
</dbReference>
<dbReference type="InterPro" id="IPR003593">
    <property type="entry name" value="AAA+_ATPase"/>
</dbReference>
<dbReference type="InterPro" id="IPR003439">
    <property type="entry name" value="ABC_transporter-like_ATP-bd"/>
</dbReference>
<dbReference type="GO" id="GO:0005524">
    <property type="term" value="F:ATP binding"/>
    <property type="evidence" value="ECO:0007669"/>
    <property type="project" value="UniProtKB-KW"/>
</dbReference>
<evidence type="ECO:0000256" key="2">
    <source>
        <dbReference type="ARBA" id="ARBA00022448"/>
    </source>
</evidence>
<dbReference type="PROSITE" id="PS00211">
    <property type="entry name" value="ABC_TRANSPORTER_1"/>
    <property type="match status" value="1"/>
</dbReference>
<keyword evidence="3" id="KW-1003">Cell membrane</keyword>
<evidence type="ECO:0000256" key="4">
    <source>
        <dbReference type="ARBA" id="ARBA00022741"/>
    </source>
</evidence>
<keyword evidence="5 11" id="KW-0067">ATP-binding</keyword>
<evidence type="ECO:0000256" key="6">
    <source>
        <dbReference type="ARBA" id="ARBA00022967"/>
    </source>
</evidence>
<keyword evidence="7" id="KW-0472">Membrane</keyword>
<keyword evidence="12" id="KW-1185">Reference proteome</keyword>
<dbReference type="SUPFAM" id="SSF52540">
    <property type="entry name" value="P-loop containing nucleoside triphosphate hydrolases"/>
    <property type="match status" value="1"/>
</dbReference>
<evidence type="ECO:0000313" key="12">
    <source>
        <dbReference type="Proteomes" id="UP001595764"/>
    </source>
</evidence>
<dbReference type="Proteomes" id="UP001595764">
    <property type="component" value="Unassembled WGS sequence"/>
</dbReference>
<sequence>MTVGPAIRLEGLRKSFGAKKALDGVDLTMAAGQVFGLLGPNGAGKTTAVRIITTLLRPDGGRAVVAGADVVADPDRVRRSIGLSGQYAAVDDKLTGFENLYLVAKLYGMRRRRAARTARELLERFRLDDAADRGAGTYSGGMRRRLDLAGALVAAPPVVVLDEPTTGLDPQSRLNTWDVVAELVRDGTTVLLTTQYLEEADQLADRIAVLADGRVIAEGTSDELKSATGGERLELVAADEAGLAAAHRILAGIGGVPPTLDRRARRLEVAVGATQSGQHALAAAAARLNAEHVRVLDLGLRRATLDDVFLSLTGASTPTRDSEETVILPPITDWPRHSGRLDRTEAGA</sequence>
<evidence type="ECO:0000256" key="3">
    <source>
        <dbReference type="ARBA" id="ARBA00022475"/>
    </source>
</evidence>
<evidence type="ECO:0000256" key="1">
    <source>
        <dbReference type="ARBA" id="ARBA00004413"/>
    </source>
</evidence>
<comment type="subcellular location">
    <subcellularLocation>
        <location evidence="1">Cell membrane</location>
        <topology evidence="1">Peripheral membrane protein</topology>
        <orientation evidence="1">Cytoplasmic side</orientation>
    </subcellularLocation>
</comment>
<name>A0ABV7QDZ6_9PSEU</name>
<protein>
    <submittedName>
        <fullName evidence="11">ATP-binding cassette domain-containing protein</fullName>
    </submittedName>
</protein>
<reference evidence="12" key="1">
    <citation type="journal article" date="2019" name="Int. J. Syst. Evol. Microbiol.">
        <title>The Global Catalogue of Microorganisms (GCM) 10K type strain sequencing project: providing services to taxonomists for standard genome sequencing and annotation.</title>
        <authorList>
            <consortium name="The Broad Institute Genomics Platform"/>
            <consortium name="The Broad Institute Genome Sequencing Center for Infectious Disease"/>
            <person name="Wu L."/>
            <person name="Ma J."/>
        </authorList>
    </citation>
    <scope>NUCLEOTIDE SEQUENCE [LARGE SCALE GENOMIC DNA]</scope>
    <source>
        <strain evidence="12">CGMCC 4.7682</strain>
    </source>
</reference>